<dbReference type="Pfam" id="PF02698">
    <property type="entry name" value="DUF218"/>
    <property type="match status" value="1"/>
</dbReference>
<evidence type="ECO:0000313" key="2">
    <source>
        <dbReference type="EMBL" id="NLE30796.1"/>
    </source>
</evidence>
<feature type="domain" description="DUF218" evidence="1">
    <location>
        <begin position="22"/>
        <end position="147"/>
    </location>
</feature>
<evidence type="ECO:0000313" key="3">
    <source>
        <dbReference type="Proteomes" id="UP000554004"/>
    </source>
</evidence>
<dbReference type="GO" id="GO:0005886">
    <property type="term" value="C:plasma membrane"/>
    <property type="evidence" value="ECO:0007669"/>
    <property type="project" value="TreeGrafter"/>
</dbReference>
<dbReference type="EMBL" id="JAAZAL010000027">
    <property type="protein sequence ID" value="NLE30796.1"/>
    <property type="molecule type" value="Genomic_DNA"/>
</dbReference>
<dbReference type="Proteomes" id="UP000554004">
    <property type="component" value="Unassembled WGS sequence"/>
</dbReference>
<dbReference type="AlphaFoldDB" id="A0A847ESY1"/>
<sequence>MKDNIKTITDFIFIEDKIEKSDLILVPGTFRIEIVNKALELYNQGYSKYILTTGGIQNETGVSESQFQKQYLIDNGVPIENIFNESKSTNTKENAIYAKEVLDIEKIQYEKIILISKTYHSRRILMTFKNTFTDSNINIATVVDDRNITKDNWYKDNEKTAKVMEEIQKIGEYYLKGDLSL</sequence>
<dbReference type="PANTHER" id="PTHR30336">
    <property type="entry name" value="INNER MEMBRANE PROTEIN, PROBABLE PERMEASE"/>
    <property type="match status" value="1"/>
</dbReference>
<dbReference type="InterPro" id="IPR014729">
    <property type="entry name" value="Rossmann-like_a/b/a_fold"/>
</dbReference>
<dbReference type="Gene3D" id="3.40.50.620">
    <property type="entry name" value="HUPs"/>
    <property type="match status" value="1"/>
</dbReference>
<proteinExistence type="predicted"/>
<gene>
    <name evidence="2" type="ORF">GX618_00780</name>
</gene>
<name>A0A847ESY1_9BACT</name>
<evidence type="ECO:0000259" key="1">
    <source>
        <dbReference type="Pfam" id="PF02698"/>
    </source>
</evidence>
<dbReference type="PANTHER" id="PTHR30336:SF20">
    <property type="entry name" value="DUF218 DOMAIN-CONTAINING PROTEIN"/>
    <property type="match status" value="1"/>
</dbReference>
<protein>
    <submittedName>
        <fullName evidence="2">YdcF family protein</fullName>
    </submittedName>
</protein>
<dbReference type="CDD" id="cd06259">
    <property type="entry name" value="YdcF-like"/>
    <property type="match status" value="1"/>
</dbReference>
<organism evidence="2 3">
    <name type="scientific">Candidatus Dojkabacteria bacterium</name>
    <dbReference type="NCBI Taxonomy" id="2099670"/>
    <lineage>
        <taxon>Bacteria</taxon>
        <taxon>Candidatus Dojkabacteria</taxon>
    </lineage>
</organism>
<dbReference type="InterPro" id="IPR003848">
    <property type="entry name" value="DUF218"/>
</dbReference>
<accession>A0A847ESY1</accession>
<dbReference type="InterPro" id="IPR051599">
    <property type="entry name" value="Cell_Envelope_Assoc"/>
</dbReference>
<reference evidence="2 3" key="1">
    <citation type="journal article" date="2020" name="Biotechnol. Biofuels">
        <title>New insights from the biogas microbiome by comprehensive genome-resolved metagenomics of nearly 1600 species originating from multiple anaerobic digesters.</title>
        <authorList>
            <person name="Campanaro S."/>
            <person name="Treu L."/>
            <person name="Rodriguez-R L.M."/>
            <person name="Kovalovszki A."/>
            <person name="Ziels R.M."/>
            <person name="Maus I."/>
            <person name="Zhu X."/>
            <person name="Kougias P.G."/>
            <person name="Basile A."/>
            <person name="Luo G."/>
            <person name="Schluter A."/>
            <person name="Konstantinidis K.T."/>
            <person name="Angelidaki I."/>
        </authorList>
    </citation>
    <scope>NUCLEOTIDE SEQUENCE [LARGE SCALE GENOMIC DNA]</scope>
    <source>
        <strain evidence="2">AS06rmzACSIP_421</strain>
    </source>
</reference>
<comment type="caution">
    <text evidence="2">The sequence shown here is derived from an EMBL/GenBank/DDBJ whole genome shotgun (WGS) entry which is preliminary data.</text>
</comment>